<gene>
    <name evidence="7" type="ORF">CTI12_AA437910</name>
</gene>
<reference evidence="7 8" key="1">
    <citation type="journal article" date="2018" name="Mol. Plant">
        <title>The genome of Artemisia annua provides insight into the evolution of Asteraceae family and artemisinin biosynthesis.</title>
        <authorList>
            <person name="Shen Q."/>
            <person name="Zhang L."/>
            <person name="Liao Z."/>
            <person name="Wang S."/>
            <person name="Yan T."/>
            <person name="Shi P."/>
            <person name="Liu M."/>
            <person name="Fu X."/>
            <person name="Pan Q."/>
            <person name="Wang Y."/>
            <person name="Lv Z."/>
            <person name="Lu X."/>
            <person name="Zhang F."/>
            <person name="Jiang W."/>
            <person name="Ma Y."/>
            <person name="Chen M."/>
            <person name="Hao X."/>
            <person name="Li L."/>
            <person name="Tang Y."/>
            <person name="Lv G."/>
            <person name="Zhou Y."/>
            <person name="Sun X."/>
            <person name="Brodelius P.E."/>
            <person name="Rose J.K.C."/>
            <person name="Tang K."/>
        </authorList>
    </citation>
    <scope>NUCLEOTIDE SEQUENCE [LARGE SCALE GENOMIC DNA]</scope>
    <source>
        <strain evidence="8">cv. Huhao1</strain>
        <tissue evidence="7">Leaf</tissue>
    </source>
</reference>
<accession>A0A2U1LAS8</accession>
<evidence type="ECO:0000256" key="3">
    <source>
        <dbReference type="ARBA" id="ARBA00022833"/>
    </source>
</evidence>
<dbReference type="OrthoDB" id="913116at2759"/>
<keyword evidence="1" id="KW-0479">Metal-binding</keyword>
<keyword evidence="5" id="KW-0812">Transmembrane</keyword>
<dbReference type="PROSITE" id="PS51999">
    <property type="entry name" value="ZF_GRF"/>
    <property type="match status" value="1"/>
</dbReference>
<dbReference type="InterPro" id="IPR010666">
    <property type="entry name" value="Znf_GRF"/>
</dbReference>
<comment type="caution">
    <text evidence="7">The sequence shown here is derived from an EMBL/GenBank/DDBJ whole genome shotgun (WGS) entry which is preliminary data.</text>
</comment>
<sequence>MENVNCFCGNQAAIRTSWTNNNPGQRFWSCPQIDSHCDFFSWLDPPMCARSRQIIPGLLSSRNEIQETLDAMAVGYRRMKFCLIFTLLVVVFMFFM</sequence>
<name>A0A2U1LAS8_ARTAN</name>
<organism evidence="7 8">
    <name type="scientific">Artemisia annua</name>
    <name type="common">Sweet wormwood</name>
    <dbReference type="NCBI Taxonomy" id="35608"/>
    <lineage>
        <taxon>Eukaryota</taxon>
        <taxon>Viridiplantae</taxon>
        <taxon>Streptophyta</taxon>
        <taxon>Embryophyta</taxon>
        <taxon>Tracheophyta</taxon>
        <taxon>Spermatophyta</taxon>
        <taxon>Magnoliopsida</taxon>
        <taxon>eudicotyledons</taxon>
        <taxon>Gunneridae</taxon>
        <taxon>Pentapetalae</taxon>
        <taxon>asterids</taxon>
        <taxon>campanulids</taxon>
        <taxon>Asterales</taxon>
        <taxon>Asteraceae</taxon>
        <taxon>Asteroideae</taxon>
        <taxon>Anthemideae</taxon>
        <taxon>Artemisiinae</taxon>
        <taxon>Artemisia</taxon>
    </lineage>
</organism>
<evidence type="ECO:0000313" key="8">
    <source>
        <dbReference type="Proteomes" id="UP000245207"/>
    </source>
</evidence>
<keyword evidence="3" id="KW-0862">Zinc</keyword>
<dbReference type="EMBL" id="PKPP01010447">
    <property type="protein sequence ID" value="PWA46103.1"/>
    <property type="molecule type" value="Genomic_DNA"/>
</dbReference>
<evidence type="ECO:0000256" key="5">
    <source>
        <dbReference type="SAM" id="Phobius"/>
    </source>
</evidence>
<evidence type="ECO:0000256" key="2">
    <source>
        <dbReference type="ARBA" id="ARBA00022771"/>
    </source>
</evidence>
<keyword evidence="2 4" id="KW-0863">Zinc-finger</keyword>
<evidence type="ECO:0000313" key="7">
    <source>
        <dbReference type="EMBL" id="PWA46103.1"/>
    </source>
</evidence>
<dbReference type="AlphaFoldDB" id="A0A2U1LAS8"/>
<dbReference type="GO" id="GO:0008270">
    <property type="term" value="F:zinc ion binding"/>
    <property type="evidence" value="ECO:0007669"/>
    <property type="project" value="UniProtKB-KW"/>
</dbReference>
<feature type="transmembrane region" description="Helical" evidence="5">
    <location>
        <begin position="79"/>
        <end position="95"/>
    </location>
</feature>
<keyword evidence="5" id="KW-1133">Transmembrane helix</keyword>
<keyword evidence="8" id="KW-1185">Reference proteome</keyword>
<dbReference type="Proteomes" id="UP000245207">
    <property type="component" value="Unassembled WGS sequence"/>
</dbReference>
<evidence type="ECO:0000259" key="6">
    <source>
        <dbReference type="PROSITE" id="PS51999"/>
    </source>
</evidence>
<protein>
    <submittedName>
        <fullName evidence="7">Zinc finger, GRF-type</fullName>
    </submittedName>
</protein>
<dbReference type="PANTHER" id="PTHR33248">
    <property type="entry name" value="ZINC ION-BINDING PROTEIN"/>
    <property type="match status" value="1"/>
</dbReference>
<dbReference type="Pfam" id="PF06839">
    <property type="entry name" value="Zn_ribbon_GRF"/>
    <property type="match status" value="1"/>
</dbReference>
<feature type="domain" description="GRF-type" evidence="6">
    <location>
        <begin position="6"/>
        <end position="46"/>
    </location>
</feature>
<evidence type="ECO:0000256" key="4">
    <source>
        <dbReference type="PROSITE-ProRule" id="PRU01343"/>
    </source>
</evidence>
<evidence type="ECO:0000256" key="1">
    <source>
        <dbReference type="ARBA" id="ARBA00022723"/>
    </source>
</evidence>
<proteinExistence type="predicted"/>
<keyword evidence="5" id="KW-0472">Membrane</keyword>